<name>A0AA35ZDV4_LACSI</name>
<comment type="subcellular location">
    <subcellularLocation>
        <location evidence="1">Membrane</location>
    </subcellularLocation>
</comment>
<dbReference type="InterPro" id="IPR044839">
    <property type="entry name" value="NDR1-like"/>
</dbReference>
<protein>
    <recommendedName>
        <fullName evidence="6">Late embryogenesis abundant protein LEA-2 subgroup domain-containing protein</fullName>
    </recommendedName>
</protein>
<keyword evidence="5" id="KW-1185">Reference proteome</keyword>
<evidence type="ECO:0000256" key="1">
    <source>
        <dbReference type="ARBA" id="ARBA00004370"/>
    </source>
</evidence>
<accession>A0AA35ZDV4</accession>
<evidence type="ECO:0008006" key="6">
    <source>
        <dbReference type="Google" id="ProtNLM"/>
    </source>
</evidence>
<feature type="transmembrane region" description="Helical" evidence="3">
    <location>
        <begin position="7"/>
        <end position="27"/>
    </location>
</feature>
<evidence type="ECO:0000313" key="4">
    <source>
        <dbReference type="EMBL" id="CAI9290745.1"/>
    </source>
</evidence>
<gene>
    <name evidence="4" type="ORF">LSALG_LOCUS29923</name>
</gene>
<dbReference type="GO" id="GO:0005886">
    <property type="term" value="C:plasma membrane"/>
    <property type="evidence" value="ECO:0007669"/>
    <property type="project" value="TreeGrafter"/>
</dbReference>
<reference evidence="4" key="1">
    <citation type="submission" date="2023-04" db="EMBL/GenBank/DDBJ databases">
        <authorList>
            <person name="Vijverberg K."/>
            <person name="Xiong W."/>
            <person name="Schranz E."/>
        </authorList>
    </citation>
    <scope>NUCLEOTIDE SEQUENCE</scope>
</reference>
<dbReference type="GO" id="GO:0009506">
    <property type="term" value="C:plasmodesma"/>
    <property type="evidence" value="ECO:0007669"/>
    <property type="project" value="TreeGrafter"/>
</dbReference>
<organism evidence="4 5">
    <name type="scientific">Lactuca saligna</name>
    <name type="common">Willowleaf lettuce</name>
    <dbReference type="NCBI Taxonomy" id="75948"/>
    <lineage>
        <taxon>Eukaryota</taxon>
        <taxon>Viridiplantae</taxon>
        <taxon>Streptophyta</taxon>
        <taxon>Embryophyta</taxon>
        <taxon>Tracheophyta</taxon>
        <taxon>Spermatophyta</taxon>
        <taxon>Magnoliopsida</taxon>
        <taxon>eudicotyledons</taxon>
        <taxon>Gunneridae</taxon>
        <taxon>Pentapetalae</taxon>
        <taxon>asterids</taxon>
        <taxon>campanulids</taxon>
        <taxon>Asterales</taxon>
        <taxon>Asteraceae</taxon>
        <taxon>Cichorioideae</taxon>
        <taxon>Cichorieae</taxon>
        <taxon>Lactucinae</taxon>
        <taxon>Lactuca</taxon>
    </lineage>
</organism>
<keyword evidence="3" id="KW-0812">Transmembrane</keyword>
<dbReference type="Proteomes" id="UP001177003">
    <property type="component" value="Chromosome 6"/>
</dbReference>
<dbReference type="PANTHER" id="PTHR31415">
    <property type="entry name" value="OS05G0367900 PROTEIN"/>
    <property type="match status" value="1"/>
</dbReference>
<dbReference type="GO" id="GO:0098542">
    <property type="term" value="P:defense response to other organism"/>
    <property type="evidence" value="ECO:0007669"/>
    <property type="project" value="InterPro"/>
</dbReference>
<keyword evidence="3" id="KW-1133">Transmembrane helix</keyword>
<dbReference type="EMBL" id="OX465082">
    <property type="protein sequence ID" value="CAI9290745.1"/>
    <property type="molecule type" value="Genomic_DNA"/>
</dbReference>
<evidence type="ECO:0000256" key="3">
    <source>
        <dbReference type="SAM" id="Phobius"/>
    </source>
</evidence>
<feature type="transmembrane region" description="Helical" evidence="3">
    <location>
        <begin position="198"/>
        <end position="223"/>
    </location>
</feature>
<dbReference type="AlphaFoldDB" id="A0AA35ZDV4"/>
<evidence type="ECO:0000313" key="5">
    <source>
        <dbReference type="Proteomes" id="UP001177003"/>
    </source>
</evidence>
<proteinExistence type="predicted"/>
<keyword evidence="2 3" id="KW-0472">Membrane</keyword>
<dbReference type="PANTHER" id="PTHR31415:SF52">
    <property type="entry name" value="LATE EMBRYOGENESIS ABUNDANT (LEA) HYDROXYPROLINE-RICH GLYCOPROTEIN FAMILY-RELATED"/>
    <property type="match status" value="1"/>
</dbReference>
<sequence length="240" mass="26841">MAAPSCTSVYIQLCVSGIAYYFTVLLLSRNRPTIYLDNFNVVSNSLTNNATIYLDLRIQNENSGIAIYYEDPVKLTITYLQSTVSTGSNVIIERSAIKGFYQGNGEVKHIQASVVIQDLFSTNEQRRRLGETRVSLYGPVKVMDFVVDLEADIKFKSIENKKFHLMVGSAVEVNDNTGTSVLKTIQMKYASGSNKWGVLQWLLAFPLVILLEVVVNSAFWLAFRVLVFVSLCQPNDTAEI</sequence>
<evidence type="ECO:0000256" key="2">
    <source>
        <dbReference type="ARBA" id="ARBA00023136"/>
    </source>
</evidence>